<evidence type="ECO:0000313" key="3">
    <source>
        <dbReference type="EMBL" id="KAK7409257.1"/>
    </source>
</evidence>
<protein>
    <recommendedName>
        <fullName evidence="5">Apple domain-containing protein</fullName>
    </recommendedName>
</protein>
<reference evidence="3 4" key="1">
    <citation type="journal article" date="2025" name="Microbiol. Resour. Announc.">
        <title>Draft genome sequences for Neonectria magnoliae and Neonectria punicea, canker pathogens of Liriodendron tulipifera and Acer saccharum in West Virginia.</title>
        <authorList>
            <person name="Petronek H.M."/>
            <person name="Kasson M.T."/>
            <person name="Metheny A.M."/>
            <person name="Stauder C.M."/>
            <person name="Lovett B."/>
            <person name="Lynch S.C."/>
            <person name="Garnas J.R."/>
            <person name="Kasson L.R."/>
            <person name="Stajich J.E."/>
        </authorList>
    </citation>
    <scope>NUCLEOTIDE SEQUENCE [LARGE SCALE GENOMIC DNA]</scope>
    <source>
        <strain evidence="3 4">NRRL 64653</strain>
    </source>
</reference>
<evidence type="ECO:0000313" key="4">
    <source>
        <dbReference type="Proteomes" id="UP001498476"/>
    </source>
</evidence>
<feature type="region of interest" description="Disordered" evidence="1">
    <location>
        <begin position="76"/>
        <end position="123"/>
    </location>
</feature>
<comment type="caution">
    <text evidence="3">The sequence shown here is derived from an EMBL/GenBank/DDBJ whole genome shotgun (WGS) entry which is preliminary data.</text>
</comment>
<feature type="signal peptide" evidence="2">
    <location>
        <begin position="1"/>
        <end position="21"/>
    </location>
</feature>
<sequence length="377" mass="39933">MFSLTPLAALAVGLLGWEVSAGPCKPNLDSTASTELSSVTSELGTSFTVSSSTDLTTELSSATFESTTAISISDITSTETSSTLTSEQTTASVDTTSSSTTQEESTTSTTTAEAEPTDTGFLINGGFEKMSVGGGYTGEPWALGRGVTLVDNPAYAHSGRYSIVVTLPTPSTGTGGLWALIQPISGLDKTKTYILTYWWAFSDVQDMGGGSVEFMTYTSGGIAEDVFRAATPANVYQKRVIGFGTSLADGQLRMRLGTSGPLFKHAEIRIDDISIVEYDPPCTLVSPAVDGQLCGTYGSADGQTGPYQIGQPENMIFEDCALKCKVQGSCKLFSFFGPAYAGSCNLYSGTKEQIGFVEKPKSIFTRPFYERECWVCT</sequence>
<evidence type="ECO:0000256" key="1">
    <source>
        <dbReference type="SAM" id="MobiDB-lite"/>
    </source>
</evidence>
<keyword evidence="2" id="KW-0732">Signal</keyword>
<feature type="compositionally biased region" description="Low complexity" evidence="1">
    <location>
        <begin position="76"/>
        <end position="119"/>
    </location>
</feature>
<gene>
    <name evidence="3" type="ORF">QQX98_008567</name>
</gene>
<feature type="chain" id="PRO_5046498206" description="Apple domain-containing protein" evidence="2">
    <location>
        <begin position="22"/>
        <end position="377"/>
    </location>
</feature>
<dbReference type="Proteomes" id="UP001498476">
    <property type="component" value="Unassembled WGS sequence"/>
</dbReference>
<proteinExistence type="predicted"/>
<evidence type="ECO:0000256" key="2">
    <source>
        <dbReference type="SAM" id="SignalP"/>
    </source>
</evidence>
<dbReference type="EMBL" id="JAZAVJ010000157">
    <property type="protein sequence ID" value="KAK7409257.1"/>
    <property type="molecule type" value="Genomic_DNA"/>
</dbReference>
<name>A0ABR1GUT2_9HYPO</name>
<keyword evidence="4" id="KW-1185">Reference proteome</keyword>
<evidence type="ECO:0008006" key="5">
    <source>
        <dbReference type="Google" id="ProtNLM"/>
    </source>
</evidence>
<organism evidence="3 4">
    <name type="scientific">Neonectria punicea</name>
    <dbReference type="NCBI Taxonomy" id="979145"/>
    <lineage>
        <taxon>Eukaryota</taxon>
        <taxon>Fungi</taxon>
        <taxon>Dikarya</taxon>
        <taxon>Ascomycota</taxon>
        <taxon>Pezizomycotina</taxon>
        <taxon>Sordariomycetes</taxon>
        <taxon>Hypocreomycetidae</taxon>
        <taxon>Hypocreales</taxon>
        <taxon>Nectriaceae</taxon>
        <taxon>Neonectria</taxon>
    </lineage>
</organism>
<accession>A0ABR1GUT2</accession>